<evidence type="ECO:0000313" key="9">
    <source>
        <dbReference type="EMBL" id="KDR79284.1"/>
    </source>
</evidence>
<dbReference type="EC" id="3.1.26.4" evidence="3"/>
<dbReference type="Gene3D" id="3.30.420.10">
    <property type="entry name" value="Ribonuclease H-like superfamily/Ribonuclease H"/>
    <property type="match status" value="1"/>
</dbReference>
<dbReference type="Proteomes" id="UP000027222">
    <property type="component" value="Unassembled WGS sequence"/>
</dbReference>
<name>A0A067TH91_GALM3</name>
<comment type="catalytic activity">
    <reaction evidence="1">
        <text>Endonucleolytic cleavage to 5'-phosphomonoester.</text>
        <dbReference type="EC" id="3.1.26.4"/>
    </reaction>
</comment>
<keyword evidence="10" id="KW-1185">Reference proteome</keyword>
<evidence type="ECO:0000259" key="8">
    <source>
        <dbReference type="PROSITE" id="PS50879"/>
    </source>
</evidence>
<dbReference type="SUPFAM" id="SSF53098">
    <property type="entry name" value="Ribonuclease H-like"/>
    <property type="match status" value="1"/>
</dbReference>
<accession>A0A067TH91</accession>
<evidence type="ECO:0000313" key="10">
    <source>
        <dbReference type="Proteomes" id="UP000027222"/>
    </source>
</evidence>
<comment type="similarity">
    <text evidence="2">Belongs to the RNase H family.</text>
</comment>
<evidence type="ECO:0000256" key="1">
    <source>
        <dbReference type="ARBA" id="ARBA00000077"/>
    </source>
</evidence>
<dbReference type="OrthoDB" id="407198at2759"/>
<dbReference type="Pfam" id="PF00075">
    <property type="entry name" value="RNase_H"/>
    <property type="match status" value="1"/>
</dbReference>
<evidence type="ECO:0000256" key="5">
    <source>
        <dbReference type="ARBA" id="ARBA00022723"/>
    </source>
</evidence>
<gene>
    <name evidence="9" type="ORF">GALMADRAFT_93193</name>
</gene>
<dbReference type="STRING" id="685588.A0A067TH91"/>
<dbReference type="GO" id="GO:0004523">
    <property type="term" value="F:RNA-DNA hybrid ribonuclease activity"/>
    <property type="evidence" value="ECO:0007669"/>
    <property type="project" value="UniProtKB-EC"/>
</dbReference>
<evidence type="ECO:0000256" key="3">
    <source>
        <dbReference type="ARBA" id="ARBA00012180"/>
    </source>
</evidence>
<dbReference type="InterPro" id="IPR002156">
    <property type="entry name" value="RNaseH_domain"/>
</dbReference>
<dbReference type="GO" id="GO:0046872">
    <property type="term" value="F:metal ion binding"/>
    <property type="evidence" value="ECO:0007669"/>
    <property type="project" value="UniProtKB-KW"/>
</dbReference>
<dbReference type="HOGENOM" id="CLU_030894_4_0_1"/>
<dbReference type="GO" id="GO:0003676">
    <property type="term" value="F:nucleic acid binding"/>
    <property type="evidence" value="ECO:0007669"/>
    <property type="project" value="InterPro"/>
</dbReference>
<protein>
    <recommendedName>
        <fullName evidence="3">ribonuclease H</fullName>
        <ecNumber evidence="3">3.1.26.4</ecNumber>
    </recommendedName>
</protein>
<evidence type="ECO:0000256" key="7">
    <source>
        <dbReference type="ARBA" id="ARBA00022801"/>
    </source>
</evidence>
<dbReference type="CDD" id="cd13934">
    <property type="entry name" value="RNase_H_Dikarya_like"/>
    <property type="match status" value="1"/>
</dbReference>
<dbReference type="InterPro" id="IPR012337">
    <property type="entry name" value="RNaseH-like_sf"/>
</dbReference>
<keyword evidence="4" id="KW-0540">Nuclease</keyword>
<dbReference type="GO" id="GO:0043137">
    <property type="term" value="P:DNA replication, removal of RNA primer"/>
    <property type="evidence" value="ECO:0007669"/>
    <property type="project" value="TreeGrafter"/>
</dbReference>
<evidence type="ECO:0000256" key="4">
    <source>
        <dbReference type="ARBA" id="ARBA00022722"/>
    </source>
</evidence>
<evidence type="ECO:0000256" key="2">
    <source>
        <dbReference type="ARBA" id="ARBA00005300"/>
    </source>
</evidence>
<dbReference type="EMBL" id="KL142373">
    <property type="protein sequence ID" value="KDR79284.1"/>
    <property type="molecule type" value="Genomic_DNA"/>
</dbReference>
<dbReference type="PROSITE" id="PS50879">
    <property type="entry name" value="RNASE_H_1"/>
    <property type="match status" value="1"/>
</dbReference>
<proteinExistence type="inferred from homology"/>
<feature type="domain" description="RNase H type-1" evidence="8">
    <location>
        <begin position="51"/>
        <end position="225"/>
    </location>
</feature>
<keyword evidence="7" id="KW-0378">Hydrolase</keyword>
<dbReference type="AlphaFoldDB" id="A0A067TH91"/>
<reference evidence="10" key="1">
    <citation type="journal article" date="2014" name="Proc. Natl. Acad. Sci. U.S.A.">
        <title>Extensive sampling of basidiomycete genomes demonstrates inadequacy of the white-rot/brown-rot paradigm for wood decay fungi.</title>
        <authorList>
            <person name="Riley R."/>
            <person name="Salamov A.A."/>
            <person name="Brown D.W."/>
            <person name="Nagy L.G."/>
            <person name="Floudas D."/>
            <person name="Held B.W."/>
            <person name="Levasseur A."/>
            <person name="Lombard V."/>
            <person name="Morin E."/>
            <person name="Otillar R."/>
            <person name="Lindquist E.A."/>
            <person name="Sun H."/>
            <person name="LaButti K.M."/>
            <person name="Schmutz J."/>
            <person name="Jabbour D."/>
            <person name="Luo H."/>
            <person name="Baker S.E."/>
            <person name="Pisabarro A.G."/>
            <person name="Walton J.D."/>
            <person name="Blanchette R.A."/>
            <person name="Henrissat B."/>
            <person name="Martin F."/>
            <person name="Cullen D."/>
            <person name="Hibbett D.S."/>
            <person name="Grigoriev I.V."/>
        </authorList>
    </citation>
    <scope>NUCLEOTIDE SEQUENCE [LARGE SCALE GENOMIC DNA]</scope>
    <source>
        <strain evidence="10">CBS 339.88</strain>
    </source>
</reference>
<keyword evidence="6" id="KW-0255">Endonuclease</keyword>
<dbReference type="InterPro" id="IPR050092">
    <property type="entry name" value="RNase_H"/>
</dbReference>
<evidence type="ECO:0000256" key="6">
    <source>
        <dbReference type="ARBA" id="ARBA00022759"/>
    </source>
</evidence>
<dbReference type="PANTHER" id="PTHR10642:SF26">
    <property type="entry name" value="RIBONUCLEASE H1"/>
    <property type="match status" value="1"/>
</dbReference>
<dbReference type="InterPro" id="IPR036397">
    <property type="entry name" value="RNaseH_sf"/>
</dbReference>
<sequence>MGKSAIDNRKFSFCPSFDRVPLDDLFVQCPDCTRFYAACCLELTEDAPKVCHHTRLAFTDGACSNNGRQGAQAGLGITIGDDDDYCWSIPVDDIVDFGGLRTSQRTELLAAIEGLKKLEEVNEMAGHGASTNDRMDDDDDDAERVCYVVVTDSDYVVTGITEWFPSWRKRRWRTSGGKKPANLDLFLKLDDLVSSLEQDGIAVGFLHIPREFNQKADELAKRAVYN</sequence>
<organism evidence="9 10">
    <name type="scientific">Galerina marginata (strain CBS 339.88)</name>
    <dbReference type="NCBI Taxonomy" id="685588"/>
    <lineage>
        <taxon>Eukaryota</taxon>
        <taxon>Fungi</taxon>
        <taxon>Dikarya</taxon>
        <taxon>Basidiomycota</taxon>
        <taxon>Agaricomycotina</taxon>
        <taxon>Agaricomycetes</taxon>
        <taxon>Agaricomycetidae</taxon>
        <taxon>Agaricales</taxon>
        <taxon>Agaricineae</taxon>
        <taxon>Strophariaceae</taxon>
        <taxon>Galerina</taxon>
    </lineage>
</organism>
<keyword evidence="5" id="KW-0479">Metal-binding</keyword>
<dbReference type="PANTHER" id="PTHR10642">
    <property type="entry name" value="RIBONUCLEASE H1"/>
    <property type="match status" value="1"/>
</dbReference>